<feature type="compositionally biased region" description="Low complexity" evidence="1">
    <location>
        <begin position="254"/>
        <end position="272"/>
    </location>
</feature>
<accession>A0A345NRM4</accession>
<dbReference type="EMBL" id="CP031229">
    <property type="protein sequence ID" value="AXH97682.1"/>
    <property type="molecule type" value="Genomic_DNA"/>
</dbReference>
<organism evidence="3 4">
    <name type="scientific">Ornithinimicrobium avium</name>
    <dbReference type="NCBI Taxonomy" id="2283195"/>
    <lineage>
        <taxon>Bacteria</taxon>
        <taxon>Bacillati</taxon>
        <taxon>Actinomycetota</taxon>
        <taxon>Actinomycetes</taxon>
        <taxon>Micrococcales</taxon>
        <taxon>Ornithinimicrobiaceae</taxon>
        <taxon>Ornithinimicrobium</taxon>
    </lineage>
</organism>
<name>A0A345NRM4_9MICO</name>
<reference evidence="3 4" key="1">
    <citation type="submission" date="2018-07" db="EMBL/GenBank/DDBJ databases">
        <title>Complete genome sequencing of Ornithinimicrobium sp. AMA3305.</title>
        <authorList>
            <person name="Bae J.-W."/>
        </authorList>
    </citation>
    <scope>NUCLEOTIDE SEQUENCE [LARGE SCALE GENOMIC DNA]</scope>
    <source>
        <strain evidence="3 4">AMA3305</strain>
    </source>
</reference>
<feature type="transmembrane region" description="Helical" evidence="2">
    <location>
        <begin position="64"/>
        <end position="84"/>
    </location>
</feature>
<protein>
    <submittedName>
        <fullName evidence="3">Uncharacterized protein</fullName>
    </submittedName>
</protein>
<sequence length="436" mass="43724">MNLGGVARTDRILDELGGRLDCSATADDDVVAALAAWVGQLDELPVATRRGRHRAARGRRMRGILGGGAVVLATLSGASVAAALTGAEVPAMTSFGRAVVEMVPGDVLHQPAVVPRGEDPLAEKADDGAGADAAGPRPENPATAAAGDASTEGAAAVPPLLERAGDVRTTPARSTGPATTDGEAPAVAGDLSGHVGVVDAADGLPPSAAGLDTRSWSRGRWTAPGQQKKAARSLLPPQRERVLPGLGWVGAGPSGPSAGDPTAAQGAAAEAPVQHPSAGRGRPATPPGQLRPVEVAAERGRLSSTPPGQAVREQVPPGQAVREQVPPGQAVKEQVPPGQAVKEQVPPGQAVREQVPPGQAAKKQMPPGQAVKEQVPPGQAVKEQVPPGQAAKKQVPADPATLKQVPPTPADGDPLAEQGTQAEGPAAPPAERPSSP</sequence>
<evidence type="ECO:0000256" key="2">
    <source>
        <dbReference type="SAM" id="Phobius"/>
    </source>
</evidence>
<dbReference type="AlphaFoldDB" id="A0A345NRM4"/>
<feature type="compositionally biased region" description="Pro residues" evidence="1">
    <location>
        <begin position="426"/>
        <end position="436"/>
    </location>
</feature>
<evidence type="ECO:0000313" key="3">
    <source>
        <dbReference type="EMBL" id="AXH97682.1"/>
    </source>
</evidence>
<evidence type="ECO:0000256" key="1">
    <source>
        <dbReference type="SAM" id="MobiDB-lite"/>
    </source>
</evidence>
<dbReference type="Proteomes" id="UP000253790">
    <property type="component" value="Chromosome"/>
</dbReference>
<feature type="region of interest" description="Disordered" evidence="1">
    <location>
        <begin position="118"/>
        <end position="436"/>
    </location>
</feature>
<gene>
    <name evidence="3" type="ORF">DV701_17610</name>
</gene>
<dbReference type="RefSeq" id="WP_114930283.1">
    <property type="nucleotide sequence ID" value="NZ_CP031229.1"/>
</dbReference>
<feature type="compositionally biased region" description="Low complexity" evidence="1">
    <location>
        <begin position="142"/>
        <end position="156"/>
    </location>
</feature>
<evidence type="ECO:0000313" key="4">
    <source>
        <dbReference type="Proteomes" id="UP000253790"/>
    </source>
</evidence>
<proteinExistence type="predicted"/>
<keyword evidence="2" id="KW-1133">Transmembrane helix</keyword>
<feature type="compositionally biased region" description="Basic and acidic residues" evidence="1">
    <location>
        <begin position="118"/>
        <end position="127"/>
    </location>
</feature>
<keyword evidence="2" id="KW-0472">Membrane</keyword>
<keyword evidence="2" id="KW-0812">Transmembrane</keyword>
<keyword evidence="4" id="KW-1185">Reference proteome</keyword>
<dbReference type="KEGG" id="orn:DV701_17610"/>